<keyword evidence="1" id="KW-0812">Transmembrane</keyword>
<evidence type="ECO:0000313" key="3">
    <source>
        <dbReference type="Proteomes" id="UP001060039"/>
    </source>
</evidence>
<evidence type="ECO:0000256" key="1">
    <source>
        <dbReference type="SAM" id="Phobius"/>
    </source>
</evidence>
<evidence type="ECO:0008006" key="4">
    <source>
        <dbReference type="Google" id="ProtNLM"/>
    </source>
</evidence>
<proteinExistence type="predicted"/>
<name>A0ABY5FWP9_9MICO</name>
<reference evidence="2" key="1">
    <citation type="submission" date="2022-07" db="EMBL/GenBank/DDBJ databases">
        <title>Taxonomic analysis of Microcella humidisoli nov. sp., isolated from riverside soil.</title>
        <authorList>
            <person name="Molina K.M."/>
            <person name="Kim S.B."/>
        </authorList>
    </citation>
    <scope>NUCLEOTIDE SEQUENCE</scope>
    <source>
        <strain evidence="2">MMS21-STM10</strain>
    </source>
</reference>
<dbReference type="Proteomes" id="UP001060039">
    <property type="component" value="Chromosome"/>
</dbReference>
<dbReference type="RefSeq" id="WP_255159845.1">
    <property type="nucleotide sequence ID" value="NZ_CP101497.1"/>
</dbReference>
<protein>
    <recommendedName>
        <fullName evidence="4">RDD family protein</fullName>
    </recommendedName>
</protein>
<dbReference type="EMBL" id="CP101497">
    <property type="protein sequence ID" value="UTT62714.1"/>
    <property type="molecule type" value="Genomic_DNA"/>
</dbReference>
<gene>
    <name evidence="2" type="ORF">NNL39_00915</name>
</gene>
<accession>A0ABY5FWP9</accession>
<keyword evidence="3" id="KW-1185">Reference proteome</keyword>
<feature type="transmembrane region" description="Helical" evidence="1">
    <location>
        <begin position="52"/>
        <end position="71"/>
    </location>
</feature>
<evidence type="ECO:0000313" key="2">
    <source>
        <dbReference type="EMBL" id="UTT62714.1"/>
    </source>
</evidence>
<keyword evidence="1" id="KW-0472">Membrane</keyword>
<organism evidence="2 3">
    <name type="scientific">Microcella humidisoli</name>
    <dbReference type="NCBI Taxonomy" id="2963406"/>
    <lineage>
        <taxon>Bacteria</taxon>
        <taxon>Bacillati</taxon>
        <taxon>Actinomycetota</taxon>
        <taxon>Actinomycetes</taxon>
        <taxon>Micrococcales</taxon>
        <taxon>Microbacteriaceae</taxon>
        <taxon>Microcella</taxon>
    </lineage>
</organism>
<sequence>MTLSRWVGVWLMLLVGGTAIEVTSVSRAVRLAESLGDANAGALWADLPATLTTIYIGLTAAYLPFLLLGVPGRLNQSRARRTATTDHDGIVRGVWNLAVSDDRGGPLFDVPRFSAISTVLAATSEGIQLASGVFNLIAKAQFSWDSVDDITVVHLAKRPRVIAGPGIAIRLREFDEPLVFSVVVGSFPWFAIGSLRFTEETASSLRARSDAARDR</sequence>
<keyword evidence="1" id="KW-1133">Transmembrane helix</keyword>